<keyword evidence="3 4" id="KW-0472">Membrane</keyword>
<feature type="transmembrane region" description="Helical" evidence="4">
    <location>
        <begin position="271"/>
        <end position="288"/>
    </location>
</feature>
<keyword evidence="2 4" id="KW-1133">Transmembrane helix</keyword>
<protein>
    <submittedName>
        <fullName evidence="5">MFS transporter</fullName>
    </submittedName>
</protein>
<feature type="transmembrane region" description="Helical" evidence="4">
    <location>
        <begin position="206"/>
        <end position="230"/>
    </location>
</feature>
<dbReference type="Proteomes" id="UP000253083">
    <property type="component" value="Unassembled WGS sequence"/>
</dbReference>
<dbReference type="SUPFAM" id="SSF103473">
    <property type="entry name" value="MFS general substrate transporter"/>
    <property type="match status" value="1"/>
</dbReference>
<feature type="transmembrane region" description="Helical" evidence="4">
    <location>
        <begin position="12"/>
        <end position="32"/>
    </location>
</feature>
<dbReference type="InParanoid" id="A0A395JSK3"/>
<keyword evidence="1 4" id="KW-0812">Transmembrane</keyword>
<dbReference type="InterPro" id="IPR036259">
    <property type="entry name" value="MFS_trans_sf"/>
</dbReference>
<reference evidence="5 6" key="1">
    <citation type="submission" date="2018-06" db="EMBL/GenBank/DDBJ databases">
        <title>Genomic Encyclopedia of Type Strains, Phase IV (KMG-IV): sequencing the most valuable type-strain genomes for metagenomic binning, comparative biology and taxonomic classification.</title>
        <authorList>
            <person name="Goeker M."/>
        </authorList>
    </citation>
    <scope>NUCLEOTIDE SEQUENCE [LARGE SCALE GENOMIC DNA]</scope>
    <source>
        <strain evidence="5 6">DSM 24032</strain>
    </source>
</reference>
<feature type="transmembrane region" description="Helical" evidence="4">
    <location>
        <begin position="52"/>
        <end position="71"/>
    </location>
</feature>
<keyword evidence="6" id="KW-1185">Reference proteome</keyword>
<feature type="transmembrane region" description="Helical" evidence="4">
    <location>
        <begin position="76"/>
        <end position="94"/>
    </location>
</feature>
<comment type="caution">
    <text evidence="5">The sequence shown here is derived from an EMBL/GenBank/DDBJ whole genome shotgun (WGS) entry which is preliminary data.</text>
</comment>
<name>A0A395JSK3_9GAMM</name>
<feature type="transmembrane region" description="Helical" evidence="4">
    <location>
        <begin position="294"/>
        <end position="316"/>
    </location>
</feature>
<dbReference type="OrthoDB" id="9774288at2"/>
<evidence type="ECO:0000256" key="1">
    <source>
        <dbReference type="ARBA" id="ARBA00022692"/>
    </source>
</evidence>
<dbReference type="Gene3D" id="1.20.1250.20">
    <property type="entry name" value="MFS general substrate transporter like domains"/>
    <property type="match status" value="2"/>
</dbReference>
<dbReference type="FunCoup" id="A0A395JSK3">
    <property type="interactions" value="72"/>
</dbReference>
<evidence type="ECO:0000256" key="2">
    <source>
        <dbReference type="ARBA" id="ARBA00022989"/>
    </source>
</evidence>
<gene>
    <name evidence="5" type="ORF">DFR28_101832</name>
</gene>
<feature type="transmembrane region" description="Helical" evidence="4">
    <location>
        <begin position="100"/>
        <end position="118"/>
    </location>
</feature>
<accession>A0A395JSK3</accession>
<dbReference type="InterPro" id="IPR011701">
    <property type="entry name" value="MFS"/>
</dbReference>
<sequence>MNVSRDWRSPANLLLIMAFIMPLAFSTWAALINNFSKEVAEFSGREIGILQSLREVPGFLAFTAVFLMAYIKEQRFAILSLLLLALGVVSTGYFPTVVGLYITTVVMSIGFHYFETINQSLTLQWIDKSTAAHFLGTALAVKAGASILVFGSTWLMLENWAVSYKTIYLVFGGLALLLVLFVWMAFPQFEAKVEQKTKLVIRKSYWLYYSLVFLSGARRQIFMVFAGFLLVEKFNYSAASISLLFLANYVFNLLFAARIGKLIGVIGERRALTFEYVGLIVVFVSYALVENAKIAGALYILDHFFFAFAIAVKTYLQKIAEPDDIASTAAVSFTINHIAAVVLPAVLGLVWLHSSALVFLIGAGIAVGSLLLSQLIPNQPEIGNETRLI</sequence>
<proteinExistence type="predicted"/>
<organism evidence="5 6">
    <name type="scientific">Arenicella xantha</name>
    <dbReference type="NCBI Taxonomy" id="644221"/>
    <lineage>
        <taxon>Bacteria</taxon>
        <taxon>Pseudomonadati</taxon>
        <taxon>Pseudomonadota</taxon>
        <taxon>Gammaproteobacteria</taxon>
        <taxon>Arenicellales</taxon>
        <taxon>Arenicellaceae</taxon>
        <taxon>Arenicella</taxon>
    </lineage>
</organism>
<feature type="transmembrane region" description="Helical" evidence="4">
    <location>
        <begin position="236"/>
        <end position="259"/>
    </location>
</feature>
<dbReference type="AlphaFoldDB" id="A0A395JSK3"/>
<dbReference type="Pfam" id="PF07690">
    <property type="entry name" value="MFS_1"/>
    <property type="match status" value="1"/>
</dbReference>
<evidence type="ECO:0000313" key="5">
    <source>
        <dbReference type="EMBL" id="RBP53446.1"/>
    </source>
</evidence>
<dbReference type="RefSeq" id="WP_113953011.1">
    <property type="nucleotide sequence ID" value="NZ_QNRT01000001.1"/>
</dbReference>
<feature type="transmembrane region" description="Helical" evidence="4">
    <location>
        <begin position="130"/>
        <end position="155"/>
    </location>
</feature>
<feature type="transmembrane region" description="Helical" evidence="4">
    <location>
        <begin position="357"/>
        <end position="377"/>
    </location>
</feature>
<feature type="transmembrane region" description="Helical" evidence="4">
    <location>
        <begin position="167"/>
        <end position="186"/>
    </location>
</feature>
<dbReference type="GO" id="GO:0022857">
    <property type="term" value="F:transmembrane transporter activity"/>
    <property type="evidence" value="ECO:0007669"/>
    <property type="project" value="InterPro"/>
</dbReference>
<evidence type="ECO:0000313" key="6">
    <source>
        <dbReference type="Proteomes" id="UP000253083"/>
    </source>
</evidence>
<dbReference type="EMBL" id="QNRT01000001">
    <property type="protein sequence ID" value="RBP53446.1"/>
    <property type="molecule type" value="Genomic_DNA"/>
</dbReference>
<evidence type="ECO:0000256" key="4">
    <source>
        <dbReference type="SAM" id="Phobius"/>
    </source>
</evidence>
<evidence type="ECO:0000256" key="3">
    <source>
        <dbReference type="ARBA" id="ARBA00023136"/>
    </source>
</evidence>
<feature type="transmembrane region" description="Helical" evidence="4">
    <location>
        <begin position="328"/>
        <end position="351"/>
    </location>
</feature>